<feature type="repeat" description="WD" evidence="7">
    <location>
        <begin position="1443"/>
        <end position="1484"/>
    </location>
</feature>
<feature type="region of interest" description="Disordered" evidence="8">
    <location>
        <begin position="927"/>
        <end position="956"/>
    </location>
</feature>
<dbReference type="Proteomes" id="UP001165090">
    <property type="component" value="Unassembled WGS sequence"/>
</dbReference>
<feature type="repeat" description="WD" evidence="7">
    <location>
        <begin position="706"/>
        <end position="747"/>
    </location>
</feature>
<feature type="transmembrane region" description="Helical" evidence="9">
    <location>
        <begin position="2003"/>
        <end position="2022"/>
    </location>
</feature>
<feature type="compositionally biased region" description="Acidic residues" evidence="8">
    <location>
        <begin position="932"/>
        <end position="942"/>
    </location>
</feature>
<feature type="region of interest" description="Disordered" evidence="8">
    <location>
        <begin position="1011"/>
        <end position="1123"/>
    </location>
</feature>
<feature type="non-terminal residue" evidence="11">
    <location>
        <position position="2407"/>
    </location>
</feature>
<gene>
    <name evidence="11" type="ORF">VaNZ11_002323</name>
</gene>
<dbReference type="PROSITE" id="PS00678">
    <property type="entry name" value="WD_REPEATS_1"/>
    <property type="match status" value="1"/>
</dbReference>
<dbReference type="PROSITE" id="PS50082">
    <property type="entry name" value="WD_REPEATS_2"/>
    <property type="match status" value="7"/>
</dbReference>
<dbReference type="SUPFAM" id="SSF50978">
    <property type="entry name" value="WD40 repeat-like"/>
    <property type="match status" value="2"/>
</dbReference>
<evidence type="ECO:0000256" key="9">
    <source>
        <dbReference type="SAM" id="Phobius"/>
    </source>
</evidence>
<evidence type="ECO:0000256" key="3">
    <source>
        <dbReference type="ARBA" id="ARBA00022692"/>
    </source>
</evidence>
<dbReference type="SMART" id="SM00320">
    <property type="entry name" value="WD40"/>
    <property type="match status" value="13"/>
</dbReference>
<feature type="repeat" description="WD" evidence="7">
    <location>
        <begin position="1576"/>
        <end position="1616"/>
    </location>
</feature>
<dbReference type="InterPro" id="IPR015943">
    <property type="entry name" value="WD40/YVTN_repeat-like_dom_sf"/>
</dbReference>
<dbReference type="InterPro" id="IPR002110">
    <property type="entry name" value="Ankyrin_rpt"/>
</dbReference>
<keyword evidence="5 9" id="KW-1133">Transmembrane helix</keyword>
<protein>
    <recommendedName>
        <fullName evidence="10">Ion transport domain-containing protein</fullName>
    </recommendedName>
</protein>
<evidence type="ECO:0000259" key="10">
    <source>
        <dbReference type="Pfam" id="PF00520"/>
    </source>
</evidence>
<evidence type="ECO:0000256" key="1">
    <source>
        <dbReference type="ARBA" id="ARBA00004141"/>
    </source>
</evidence>
<accession>A0ABQ5RSD9</accession>
<dbReference type="InterPro" id="IPR019775">
    <property type="entry name" value="WD40_repeat_CS"/>
</dbReference>
<feature type="compositionally biased region" description="Gly residues" evidence="8">
    <location>
        <begin position="944"/>
        <end position="953"/>
    </location>
</feature>
<evidence type="ECO:0000313" key="11">
    <source>
        <dbReference type="EMBL" id="GLI60234.1"/>
    </source>
</evidence>
<feature type="compositionally biased region" description="Pro residues" evidence="8">
    <location>
        <begin position="67"/>
        <end position="79"/>
    </location>
</feature>
<feature type="repeat" description="WD" evidence="7">
    <location>
        <begin position="1261"/>
        <end position="1284"/>
    </location>
</feature>
<dbReference type="InterPro" id="IPR036322">
    <property type="entry name" value="WD40_repeat_dom_sf"/>
</dbReference>
<feature type="compositionally biased region" description="Gly residues" evidence="8">
    <location>
        <begin position="1092"/>
        <end position="1110"/>
    </location>
</feature>
<feature type="region of interest" description="Disordered" evidence="8">
    <location>
        <begin position="843"/>
        <end position="880"/>
    </location>
</feature>
<dbReference type="Gene3D" id="1.10.287.70">
    <property type="match status" value="1"/>
</dbReference>
<feature type="repeat" description="WD" evidence="7">
    <location>
        <begin position="618"/>
        <end position="659"/>
    </location>
</feature>
<dbReference type="SMART" id="SM00248">
    <property type="entry name" value="ANK"/>
    <property type="match status" value="2"/>
</dbReference>
<feature type="region of interest" description="Disordered" evidence="8">
    <location>
        <begin position="1153"/>
        <end position="1181"/>
    </location>
</feature>
<feature type="repeat" description="WD" evidence="7">
    <location>
        <begin position="1534"/>
        <end position="1575"/>
    </location>
</feature>
<dbReference type="Pfam" id="PF00520">
    <property type="entry name" value="Ion_trans"/>
    <property type="match status" value="1"/>
</dbReference>
<reference evidence="11 12" key="1">
    <citation type="journal article" date="2023" name="IScience">
        <title>Expanded male sex-determining region conserved during the evolution of homothallism in the green alga Volvox.</title>
        <authorList>
            <person name="Yamamoto K."/>
            <person name="Matsuzaki R."/>
            <person name="Mahakham W."/>
            <person name="Heman W."/>
            <person name="Sekimoto H."/>
            <person name="Kawachi M."/>
            <person name="Minakuchi Y."/>
            <person name="Toyoda A."/>
            <person name="Nozaki H."/>
        </authorList>
    </citation>
    <scope>NUCLEOTIDE SEQUENCE [LARGE SCALE GENOMIC DNA]</scope>
    <source>
        <strain evidence="11 12">NIES-4468</strain>
    </source>
</reference>
<feature type="compositionally biased region" description="Acidic residues" evidence="8">
    <location>
        <begin position="517"/>
        <end position="527"/>
    </location>
</feature>
<organism evidence="11 12">
    <name type="scientific">Volvox africanus</name>
    <dbReference type="NCBI Taxonomy" id="51714"/>
    <lineage>
        <taxon>Eukaryota</taxon>
        <taxon>Viridiplantae</taxon>
        <taxon>Chlorophyta</taxon>
        <taxon>core chlorophytes</taxon>
        <taxon>Chlorophyceae</taxon>
        <taxon>CS clade</taxon>
        <taxon>Chlamydomonadales</taxon>
        <taxon>Volvocaceae</taxon>
        <taxon>Volvox</taxon>
    </lineage>
</organism>
<dbReference type="Gene3D" id="2.130.10.10">
    <property type="entry name" value="YVTN repeat-like/Quinoprotein amine dehydrogenase"/>
    <property type="match status" value="5"/>
</dbReference>
<comment type="caution">
    <text evidence="11">The sequence shown here is derived from an EMBL/GenBank/DDBJ whole genome shotgun (WGS) entry which is preliminary data.</text>
</comment>
<feature type="transmembrane region" description="Helical" evidence="9">
    <location>
        <begin position="2043"/>
        <end position="2065"/>
    </location>
</feature>
<evidence type="ECO:0000256" key="8">
    <source>
        <dbReference type="SAM" id="MobiDB-lite"/>
    </source>
</evidence>
<keyword evidence="12" id="KW-1185">Reference proteome</keyword>
<dbReference type="InterPro" id="IPR036770">
    <property type="entry name" value="Ankyrin_rpt-contain_sf"/>
</dbReference>
<feature type="compositionally biased region" description="Polar residues" evidence="8">
    <location>
        <begin position="7"/>
        <end position="26"/>
    </location>
</feature>
<feature type="compositionally biased region" description="Low complexity" evidence="8">
    <location>
        <begin position="1111"/>
        <end position="1123"/>
    </location>
</feature>
<evidence type="ECO:0000256" key="6">
    <source>
        <dbReference type="ARBA" id="ARBA00023136"/>
    </source>
</evidence>
<dbReference type="PANTHER" id="PTHR44019:SF8">
    <property type="entry name" value="POC1 CENTRIOLAR PROTEIN HOMOLOG"/>
    <property type="match status" value="1"/>
</dbReference>
<dbReference type="PANTHER" id="PTHR44019">
    <property type="entry name" value="WD REPEAT-CONTAINING PROTEIN 55"/>
    <property type="match status" value="1"/>
</dbReference>
<proteinExistence type="predicted"/>
<feature type="compositionally biased region" description="Acidic residues" evidence="8">
    <location>
        <begin position="1058"/>
        <end position="1077"/>
    </location>
</feature>
<feature type="compositionally biased region" description="Low complexity" evidence="8">
    <location>
        <begin position="843"/>
        <end position="869"/>
    </location>
</feature>
<feature type="domain" description="Ion transport" evidence="10">
    <location>
        <begin position="1968"/>
        <end position="2213"/>
    </location>
</feature>
<feature type="region of interest" description="Disordered" evidence="8">
    <location>
        <begin position="329"/>
        <end position="352"/>
    </location>
</feature>
<evidence type="ECO:0000256" key="4">
    <source>
        <dbReference type="ARBA" id="ARBA00022737"/>
    </source>
</evidence>
<dbReference type="EMBL" id="BSDZ01000005">
    <property type="protein sequence ID" value="GLI60234.1"/>
    <property type="molecule type" value="Genomic_DNA"/>
</dbReference>
<dbReference type="PRINTS" id="PR00320">
    <property type="entry name" value="GPROTEINBRPT"/>
</dbReference>
<feature type="transmembrane region" description="Helical" evidence="9">
    <location>
        <begin position="2110"/>
        <end position="2129"/>
    </location>
</feature>
<keyword evidence="2 7" id="KW-0853">WD repeat</keyword>
<feature type="region of interest" description="Disordered" evidence="8">
    <location>
        <begin position="510"/>
        <end position="565"/>
    </location>
</feature>
<dbReference type="InterPro" id="IPR020472">
    <property type="entry name" value="WD40_PAC1"/>
</dbReference>
<feature type="repeat" description="WD" evidence="7">
    <location>
        <begin position="1397"/>
        <end position="1429"/>
    </location>
</feature>
<dbReference type="InterPro" id="IPR050505">
    <property type="entry name" value="WDR55/POC1"/>
</dbReference>
<feature type="region of interest" description="Disordered" evidence="8">
    <location>
        <begin position="1"/>
        <end position="83"/>
    </location>
</feature>
<dbReference type="Gene3D" id="1.25.40.20">
    <property type="entry name" value="Ankyrin repeat-containing domain"/>
    <property type="match status" value="1"/>
</dbReference>
<dbReference type="Pfam" id="PF00400">
    <property type="entry name" value="WD40"/>
    <property type="match status" value="7"/>
</dbReference>
<evidence type="ECO:0000256" key="7">
    <source>
        <dbReference type="PROSITE-ProRule" id="PRU00221"/>
    </source>
</evidence>
<sequence>MLPGQPLQHNKQSSEQPQNRQSPQQRATAAVVTTTAGGVLEGGALGPAEDLSMTSRPSRRGMVAVPTAPPVELPPPPPTTMTTMTTTAQSQQWMQAQPQTPRPQSQAQTLMQQLQQLQPALSLPVPAESTFNCTTSGQDAAAAAAAAASRKTLGPIGLSVSVADELLDMEASTLARELGVGSDGEEEEEEVQKEGVILGGVVGGVVVVVGGDMRANGNRNAAAGGDGMLFHGGDYTASSPDTAGMSTPPPTGALSKRAFGLHDMLTDAPPSTWGKFTRSEEEGSAAAVTGPAGVAVAAADEAAPRYGEEGTASASGDARAATAGMAAAAAAAASGTRRRPPPGSPRQPLSDEIGRTEYFSACPTQGLEYQTILRVHKRAILCGAVRKCSRGGGCSASAHGGHVSGSGAGGGSSRGPSWLLLSGGEDGYVLWDLGRGRPLLVSLEDDTDGLRAATAATGTSTSASTSIASMASAEWDGEQRNASSRVPAPRVPAVTNWNAVKQIMSVRMRVGASESDPCPDPDPDAGSEPEQVNRAAGRRGSGGDVGAGPPPTGKAGDGNNSDTDDRAVAAWQGASYRNMITAVAFVSDSRWATCHPGGAIRVWTADATYSSATLERTLHGHVGYINNIASYGGGRYAITTGLDTTARNWDLVEGRQLAVFRDHENEVTAVAVMESGRMALTTAEVVPEVASAMLWNPASGTLLHNLSGHHGWLFGVALSERRKIAVAIGEHATLFIWNTETGDMLLSKVVATDGLQRWASINSDGNFLCFGSADGVVRVVETYYGCELARFDSTWVDPDFHSISACFFCDDELHDDPEHWTNKFLSLTGESDVSCLFRPLTSSPSLGHSPSQHQQPQQPLPGPLSALGGPSVGVGGGVGAPSSLQPGGWGIASGSSGNKSAVRSRVLHSVRAAAALAAIGRAAAAGGIRGEPDDEGNQDELDGNGAGGHGGDSGSASKVLAAVKTISVSGGCGGGGGVVSHSSMVGRRSVAPRRVAPLPARLERITTDPRAITAPSDPAKNAPGAATATATTTTATIATTTTTSGHNTITKTARFSVPEDDDEEEEGEEEEEEEEDDLARGGKDSARHRRYAGGGGREASADGDGGGGGIAPPAALPSIASGGISSPTVTTRAIKKMKSAAVGTAGGGVWPMGRNVLESPGNSVRRRRTSNQSVGVISVGGPSRPVSAGGVLSAWSPGGARPGSVLGVMPAVAGNTTAATVAPASAASNSTTSMGPGPGVHRSGPSGNLQGMLGNRDATELEISPFGRRIVSLSGDGTVRVWSLLGVNVRRELPRHPEMVNEIAISRDRTLVATVTENEGCLRLFSLSTGHLVATVAAHVGFDCDGVALSDDARLVSHDPYTGQTVLAGTVVTCSDDTTVKIWNLGAPGAPALVRTLYGHAGGVTGVCWVPGTSRVLSVGEDRSVLEWETGPMGRSNPVARMDHVHEDAITAVVVSPSAHRALTCSMDRTGRLWELTPTKVPVTRGSAASTAAGGSRSAKPALAHAAAAAAAAMQASQAASDAPHIPPRPELHRFVHDNSVTHGSFSPDGRHVVTCGADCAVRLWDADNGKQLVCFEGHTRTVTRCVYLNSYVVATTSRDGTIRCWDMQRKRRLPTLAPQFALESDSFEAMVLLPSHRCSYGFPEVLASLTSGRVVVYDPTYRQPLPEQLLLQLNPDLELLNPTDLEDLVIDFPGLLVMPIRDGNTMLHILAMSGDSVLLRALLSGIAGGARASGRGGAGGAGGAEYAGDSRGATGINGGSGGHGLYGNAPPLPLNFAGQTPLDLAVVAGHRRCAELLLTTELARPPEQRLAVLRAWHSLAVEMPSLLVSFLKALSLDPAGGMEEDVLFAPLRANDEVMTLGSEDLAAADLWLDHVNQLREDLMHLPWYARMWPLRQLWDYREKPTSPSVAGLPYVAMAARNMEHSPLGVLVQHGLSQALASDVMYAVLFYKWDSFARGIFVRESLVFVAFLVLYLVASAMSVMTSPHVEFHELYDIHKPANVIRMVLEVIIVMMALHDIYGEITEILNAGWYMYLAGSQGSWNGLEMTSCIGLLLTFGLQLGGFEGGSRFAMSLTTILLGLRLLKVASGPEHTGVFVQALLRIVSNLRFFMMILVVLVLTFSIAFWQIMSFDLPPEETSRRGKEFDTLGNSIVTAYAFGVIGQMDHTVATGFAWRPWMQVLMLTYTFLITVILLNLLVAVMSDTYSVVKEHARSEWLLLRAKLILEIESSLPDAFFKDTQRSCPRWLHCLKVDTSGSRRGDDTLIESLRGPLARHVLNTDLHKTEARLVDELHDVRDTLKLLHADVGNMRNVVAAVAAVTAAAAGGNSSDFVLSSPLTMSAAAATGGGTGGGGGVAANRCYNRNHSSSYNCYSYSPPTVGTARAGAQPGGWGALNAAAAAQVLTRG</sequence>
<dbReference type="InterPro" id="IPR001680">
    <property type="entry name" value="WD40_rpt"/>
</dbReference>
<evidence type="ECO:0000313" key="12">
    <source>
        <dbReference type="Proteomes" id="UP001165090"/>
    </source>
</evidence>
<keyword evidence="6 9" id="KW-0472">Membrane</keyword>
<evidence type="ECO:0000256" key="5">
    <source>
        <dbReference type="ARBA" id="ARBA00022989"/>
    </source>
</evidence>
<feature type="transmembrane region" description="Helical" evidence="9">
    <location>
        <begin position="2181"/>
        <end position="2202"/>
    </location>
</feature>
<name>A0ABQ5RSD9_9CHLO</name>
<comment type="subcellular location">
    <subcellularLocation>
        <location evidence="1">Membrane</location>
        <topology evidence="1">Multi-pass membrane protein</topology>
    </subcellularLocation>
</comment>
<keyword evidence="4" id="KW-0677">Repeat</keyword>
<evidence type="ECO:0000256" key="2">
    <source>
        <dbReference type="ARBA" id="ARBA00022574"/>
    </source>
</evidence>
<feature type="compositionally biased region" description="Gly residues" evidence="8">
    <location>
        <begin position="870"/>
        <end position="879"/>
    </location>
</feature>
<feature type="compositionally biased region" description="Low complexity" evidence="8">
    <location>
        <begin position="27"/>
        <end position="38"/>
    </location>
</feature>
<dbReference type="CDD" id="cd00200">
    <property type="entry name" value="WD40"/>
    <property type="match status" value="1"/>
</dbReference>
<keyword evidence="3 9" id="KW-0812">Transmembrane</keyword>
<dbReference type="InterPro" id="IPR005821">
    <property type="entry name" value="Ion_trans_dom"/>
</dbReference>
<feature type="transmembrane region" description="Helical" evidence="9">
    <location>
        <begin position="1965"/>
        <end position="1983"/>
    </location>
</feature>
<feature type="compositionally biased region" description="Low complexity" evidence="8">
    <location>
        <begin position="1018"/>
        <end position="1052"/>
    </location>
</feature>
<dbReference type="PROSITE" id="PS50294">
    <property type="entry name" value="WD_REPEATS_REGION"/>
    <property type="match status" value="1"/>
</dbReference>